<dbReference type="AlphaFoldDB" id="A0A239LFN8"/>
<evidence type="ECO:0000256" key="2">
    <source>
        <dbReference type="ARBA" id="ARBA00022475"/>
    </source>
</evidence>
<protein>
    <submittedName>
        <fullName evidence="8">Sodium pump decarboxylases, gamma subunit</fullName>
    </submittedName>
</protein>
<evidence type="ECO:0000256" key="1">
    <source>
        <dbReference type="ARBA" id="ARBA00004236"/>
    </source>
</evidence>
<keyword evidence="3 7" id="KW-0812">Transmembrane</keyword>
<dbReference type="Proteomes" id="UP000198304">
    <property type="component" value="Unassembled WGS sequence"/>
</dbReference>
<feature type="transmembrane region" description="Helical" evidence="7">
    <location>
        <begin position="22"/>
        <end position="47"/>
    </location>
</feature>
<dbReference type="GO" id="GO:0015081">
    <property type="term" value="F:sodium ion transmembrane transporter activity"/>
    <property type="evidence" value="ECO:0007669"/>
    <property type="project" value="InterPro"/>
</dbReference>
<evidence type="ECO:0000313" key="9">
    <source>
        <dbReference type="Proteomes" id="UP000198304"/>
    </source>
</evidence>
<accession>A0A239LFN8</accession>
<dbReference type="GO" id="GO:0005886">
    <property type="term" value="C:plasma membrane"/>
    <property type="evidence" value="ECO:0007669"/>
    <property type="project" value="UniProtKB-SubCell"/>
</dbReference>
<dbReference type="EMBL" id="FZOJ01000078">
    <property type="protein sequence ID" value="SNT29110.1"/>
    <property type="molecule type" value="Genomic_DNA"/>
</dbReference>
<evidence type="ECO:0000256" key="4">
    <source>
        <dbReference type="ARBA" id="ARBA00022989"/>
    </source>
</evidence>
<comment type="subcellular location">
    <subcellularLocation>
        <location evidence="1">Cell membrane</location>
    </subcellularLocation>
</comment>
<keyword evidence="4 7" id="KW-1133">Transmembrane helix</keyword>
<evidence type="ECO:0000256" key="5">
    <source>
        <dbReference type="ARBA" id="ARBA00023136"/>
    </source>
</evidence>
<dbReference type="RefSeq" id="WP_089285660.1">
    <property type="nucleotide sequence ID" value="NZ_FZOJ01000078.1"/>
</dbReference>
<sequence>MSLMERMKVASDLQSMSAGEKLFGSIQVALFGIAVVFLALFLLFVIIKALEVTMNQAEDKHKASVAKKEAAKTQTQTPAKVEEKVEEEVPEDDMQLVAVITAAVAASLHTSTHNIIVRNIVRVPETTPAWGKLGRMQQVNRIE</sequence>
<evidence type="ECO:0000256" key="3">
    <source>
        <dbReference type="ARBA" id="ARBA00022692"/>
    </source>
</evidence>
<dbReference type="OrthoDB" id="1954652at2"/>
<dbReference type="InterPro" id="IPR005899">
    <property type="entry name" value="Na_pump_deCOase"/>
</dbReference>
<dbReference type="Pfam" id="PF04277">
    <property type="entry name" value="OAD_gamma"/>
    <property type="match status" value="1"/>
</dbReference>
<reference evidence="8 9" key="1">
    <citation type="submission" date="2017-06" db="EMBL/GenBank/DDBJ databases">
        <authorList>
            <person name="Kim H.J."/>
            <person name="Triplett B.A."/>
        </authorList>
    </citation>
    <scope>NUCLEOTIDE SEQUENCE [LARGE SCALE GENOMIC DNA]</scope>
    <source>
        <strain evidence="8 9">SCA</strain>
    </source>
</reference>
<evidence type="ECO:0000313" key="8">
    <source>
        <dbReference type="EMBL" id="SNT29110.1"/>
    </source>
</evidence>
<name>A0A239LFN8_9FIRM</name>
<gene>
    <name evidence="8" type="ORF">SAMN05446037_10782</name>
</gene>
<evidence type="ECO:0000256" key="6">
    <source>
        <dbReference type="SAM" id="MobiDB-lite"/>
    </source>
</evidence>
<proteinExistence type="predicted"/>
<keyword evidence="2" id="KW-1003">Cell membrane</keyword>
<dbReference type="GO" id="GO:0036376">
    <property type="term" value="P:sodium ion export across plasma membrane"/>
    <property type="evidence" value="ECO:0007669"/>
    <property type="project" value="InterPro"/>
</dbReference>
<evidence type="ECO:0000256" key="7">
    <source>
        <dbReference type="SAM" id="Phobius"/>
    </source>
</evidence>
<keyword evidence="9" id="KW-1185">Reference proteome</keyword>
<feature type="region of interest" description="Disordered" evidence="6">
    <location>
        <begin position="65"/>
        <end position="88"/>
    </location>
</feature>
<organism evidence="8 9">
    <name type="scientific">Anaerovirgula multivorans</name>
    <dbReference type="NCBI Taxonomy" id="312168"/>
    <lineage>
        <taxon>Bacteria</taxon>
        <taxon>Bacillati</taxon>
        <taxon>Bacillota</taxon>
        <taxon>Clostridia</taxon>
        <taxon>Peptostreptococcales</taxon>
        <taxon>Natronincolaceae</taxon>
        <taxon>Anaerovirgula</taxon>
    </lineage>
</organism>
<keyword evidence="5 7" id="KW-0472">Membrane</keyword>